<dbReference type="RefSeq" id="WP_308717376.1">
    <property type="nucleotide sequence ID" value="NZ_JAVHUY010000051.1"/>
</dbReference>
<dbReference type="Proteomes" id="UP001230908">
    <property type="component" value="Unassembled WGS sequence"/>
</dbReference>
<dbReference type="InterPro" id="IPR043129">
    <property type="entry name" value="ATPase_NBD"/>
</dbReference>
<dbReference type="InterPro" id="IPR045079">
    <property type="entry name" value="Oxoprolinase-like"/>
</dbReference>
<protein>
    <submittedName>
        <fullName evidence="4">Hydantoinase/oxoprolinase family protein</fullName>
    </submittedName>
</protein>
<reference evidence="4 5" key="1">
    <citation type="submission" date="2023-08" db="EMBL/GenBank/DDBJ databases">
        <title>Phytohabitans sansha sp. nov., isolated from marine sediment.</title>
        <authorList>
            <person name="Zhao Y."/>
            <person name="Yi K."/>
        </authorList>
    </citation>
    <scope>NUCLEOTIDE SEQUENCE [LARGE SCALE GENOMIC DNA]</scope>
    <source>
        <strain evidence="4 5">ZYX-F-186</strain>
    </source>
</reference>
<evidence type="ECO:0000313" key="5">
    <source>
        <dbReference type="Proteomes" id="UP001230908"/>
    </source>
</evidence>
<evidence type="ECO:0000313" key="4">
    <source>
        <dbReference type="EMBL" id="MDQ7910124.1"/>
    </source>
</evidence>
<sequence length="666" mass="69334">MGVDVGGTFTDAVLVENGRPVGVAKVPSTPDDPSRAIAAAIDQIRTGQDARTLLVHSTTVATNAILARTGARCGVITTRGFRDVVEMGRRDRPHIYGFAGAHRPIVARRDRIEVGERLAYDGTVVEALDLDEVRDAGRQLLSAGVAAVAVCFLHSDVNPCHERQAIAALREFWPEPRYVTGSADLYAEAGEFVRFATAAANGYLQPVVSAYLGRLVGRLSDLGHAGPVLVMQSSGGVASIEQTRDLAIGVARSGPVAGVVAAAEIGRRAGLSNIVTCDIGGTSADVSVVVDGRPRYVNDASLGFRLPLVMSTLDVVAVGAGGGSIARVDELGVLTVGPDSAGADPGPACYGQGGTAPTVTDAALLLGHIDPDARFGTGRQSRLDPDLAAAAVRSVAEPLGIPVPVAARGILAVATTTMANAIRSVLTARGHDPREFTLVSFGGGGGLHACALLRETGMRAALVPRHPGLVSALGCAVADLRYESSRSWPAAAADLDDVATAAALHRMLDEQEAALRERLSEQPGIAVDDVEIVVEGDLRYRGQSHHLRVPLDRPIDRAGVEKRYRQAYERRYGRTLADAVVEIVTLRSTLVAHHGDADLSGPVAGAGRGPRADGGAGGVRHRGDLAPGERLVGPLLLVADDATVHLEAGYVAEVDAEFNLLIREGA</sequence>
<dbReference type="SUPFAM" id="SSF53067">
    <property type="entry name" value="Actin-like ATPase domain"/>
    <property type="match status" value="1"/>
</dbReference>
<name>A0ABU0ZSW0_9ACTN</name>
<evidence type="ECO:0000256" key="1">
    <source>
        <dbReference type="SAM" id="MobiDB-lite"/>
    </source>
</evidence>
<organism evidence="4 5">
    <name type="scientific">Phytohabitans maris</name>
    <dbReference type="NCBI Taxonomy" id="3071409"/>
    <lineage>
        <taxon>Bacteria</taxon>
        <taxon>Bacillati</taxon>
        <taxon>Actinomycetota</taxon>
        <taxon>Actinomycetes</taxon>
        <taxon>Micromonosporales</taxon>
        <taxon>Micromonosporaceae</taxon>
    </lineage>
</organism>
<evidence type="ECO:0000259" key="2">
    <source>
        <dbReference type="Pfam" id="PF01968"/>
    </source>
</evidence>
<feature type="region of interest" description="Disordered" evidence="1">
    <location>
        <begin position="601"/>
        <end position="620"/>
    </location>
</feature>
<dbReference type="InterPro" id="IPR008040">
    <property type="entry name" value="Hydant_A_N"/>
</dbReference>
<accession>A0ABU0ZSW0</accession>
<keyword evidence="5" id="KW-1185">Reference proteome</keyword>
<dbReference type="Pfam" id="PF05378">
    <property type="entry name" value="Hydant_A_N"/>
    <property type="match status" value="1"/>
</dbReference>
<dbReference type="Pfam" id="PF01968">
    <property type="entry name" value="Hydantoinase_A"/>
    <property type="match status" value="1"/>
</dbReference>
<proteinExistence type="predicted"/>
<gene>
    <name evidence="4" type="ORF">RB614_37080</name>
</gene>
<dbReference type="PANTHER" id="PTHR11365">
    <property type="entry name" value="5-OXOPROLINASE RELATED"/>
    <property type="match status" value="1"/>
</dbReference>
<feature type="domain" description="Hydantoinase A/oxoprolinase" evidence="2">
    <location>
        <begin position="194"/>
        <end position="483"/>
    </location>
</feature>
<comment type="caution">
    <text evidence="4">The sequence shown here is derived from an EMBL/GenBank/DDBJ whole genome shotgun (WGS) entry which is preliminary data.</text>
</comment>
<evidence type="ECO:0000259" key="3">
    <source>
        <dbReference type="Pfam" id="PF05378"/>
    </source>
</evidence>
<feature type="compositionally biased region" description="Gly residues" evidence="1">
    <location>
        <begin position="604"/>
        <end position="618"/>
    </location>
</feature>
<dbReference type="PANTHER" id="PTHR11365:SF23">
    <property type="entry name" value="HYPOTHETICAL 5-OXOPROLINASE (EUROFUNG)-RELATED"/>
    <property type="match status" value="1"/>
</dbReference>
<dbReference type="InterPro" id="IPR002821">
    <property type="entry name" value="Hydantoinase_A"/>
</dbReference>
<feature type="domain" description="Hydantoinase/oxoprolinase N-terminal" evidence="3">
    <location>
        <begin position="1"/>
        <end position="171"/>
    </location>
</feature>
<dbReference type="EMBL" id="JAVHUY010000051">
    <property type="protein sequence ID" value="MDQ7910124.1"/>
    <property type="molecule type" value="Genomic_DNA"/>
</dbReference>